<keyword evidence="5 7" id="KW-0472">Membrane</keyword>
<dbReference type="PANTHER" id="PTHR30572">
    <property type="entry name" value="MEMBRANE COMPONENT OF TRANSPORTER-RELATED"/>
    <property type="match status" value="1"/>
</dbReference>
<dbReference type="InterPro" id="IPR003838">
    <property type="entry name" value="ABC3_permease_C"/>
</dbReference>
<evidence type="ECO:0000256" key="1">
    <source>
        <dbReference type="ARBA" id="ARBA00004651"/>
    </source>
</evidence>
<name>A0A1F5YSM9_9BACT</name>
<evidence type="ECO:0008006" key="12">
    <source>
        <dbReference type="Google" id="ProtNLM"/>
    </source>
</evidence>
<sequence>MRMEPREYFRMGLEGLTDHKLRSLLTMLGIILGVASVIAMLSIGEGAKREALEKFKILGVNNIIVRERALSDEELAEVRAKFSRGLSLADAGAIREIIPTVETVAPQAELEVEAHFEDKSAKATVVGITPETLRILNYELTSGTPITQEQTDKEQRLCLLGSEIARDLFPTTDPLGKSVKLEDQWFEVLGVMGSRSLYTETVGELAARNLNQDVYIPLTAFLRRFDKEKPLASQIDQLTVKVRESEELVATGAVIRRLLERRHYKNKDFDIVIPFELLKQEEKERRIYNLVLGSIAAISLLVGGIGIMNIMLATVLERTREIGIRRAIGAKRKDILIQFLLEAVGLSLIGGAIGVTLGIAISHMVGHIGNFSAVVSPLHVLLAFFVSGAVGVISGTFPARRAAGIDPIEALRYE</sequence>
<organism evidence="10 11">
    <name type="scientific">Candidatus Glassbacteria bacterium RIFCSPLOWO2_12_FULL_58_11</name>
    <dbReference type="NCBI Taxonomy" id="1817867"/>
    <lineage>
        <taxon>Bacteria</taxon>
        <taxon>Candidatus Glassiibacteriota</taxon>
    </lineage>
</organism>
<feature type="domain" description="ABC3 transporter permease C-terminal" evidence="8">
    <location>
        <begin position="294"/>
        <end position="407"/>
    </location>
</feature>
<keyword evidence="4 7" id="KW-1133">Transmembrane helix</keyword>
<keyword evidence="2" id="KW-1003">Cell membrane</keyword>
<evidence type="ECO:0000256" key="2">
    <source>
        <dbReference type="ARBA" id="ARBA00022475"/>
    </source>
</evidence>
<dbReference type="PANTHER" id="PTHR30572:SF4">
    <property type="entry name" value="ABC TRANSPORTER PERMEASE YTRF"/>
    <property type="match status" value="1"/>
</dbReference>
<comment type="similarity">
    <text evidence="6">Belongs to the ABC-4 integral membrane protein family.</text>
</comment>
<accession>A0A1F5YSM9</accession>
<dbReference type="InterPro" id="IPR025857">
    <property type="entry name" value="MacB_PCD"/>
</dbReference>
<evidence type="ECO:0000256" key="3">
    <source>
        <dbReference type="ARBA" id="ARBA00022692"/>
    </source>
</evidence>
<comment type="subcellular location">
    <subcellularLocation>
        <location evidence="1">Cell membrane</location>
        <topology evidence="1">Multi-pass membrane protein</topology>
    </subcellularLocation>
</comment>
<dbReference type="Proteomes" id="UP000179129">
    <property type="component" value="Unassembled WGS sequence"/>
</dbReference>
<evidence type="ECO:0000256" key="7">
    <source>
        <dbReference type="SAM" id="Phobius"/>
    </source>
</evidence>
<dbReference type="AlphaFoldDB" id="A0A1F5YSM9"/>
<dbReference type="GO" id="GO:0005886">
    <property type="term" value="C:plasma membrane"/>
    <property type="evidence" value="ECO:0007669"/>
    <property type="project" value="UniProtKB-SubCell"/>
</dbReference>
<feature type="domain" description="MacB-like periplasmic core" evidence="9">
    <location>
        <begin position="23"/>
        <end position="257"/>
    </location>
</feature>
<dbReference type="InterPro" id="IPR050250">
    <property type="entry name" value="Macrolide_Exporter_MacB"/>
</dbReference>
<proteinExistence type="inferred from homology"/>
<dbReference type="Pfam" id="PF12704">
    <property type="entry name" value="MacB_PCD"/>
    <property type="match status" value="1"/>
</dbReference>
<evidence type="ECO:0000256" key="4">
    <source>
        <dbReference type="ARBA" id="ARBA00022989"/>
    </source>
</evidence>
<evidence type="ECO:0000256" key="6">
    <source>
        <dbReference type="ARBA" id="ARBA00038076"/>
    </source>
</evidence>
<evidence type="ECO:0000259" key="8">
    <source>
        <dbReference type="Pfam" id="PF02687"/>
    </source>
</evidence>
<dbReference type="EMBL" id="MFIX01000167">
    <property type="protein sequence ID" value="OGG02902.1"/>
    <property type="molecule type" value="Genomic_DNA"/>
</dbReference>
<evidence type="ECO:0000259" key="9">
    <source>
        <dbReference type="Pfam" id="PF12704"/>
    </source>
</evidence>
<feature type="transmembrane region" description="Helical" evidence="7">
    <location>
        <begin position="373"/>
        <end position="393"/>
    </location>
</feature>
<dbReference type="STRING" id="1817867.A3F83_00260"/>
<evidence type="ECO:0000313" key="10">
    <source>
        <dbReference type="EMBL" id="OGG02902.1"/>
    </source>
</evidence>
<comment type="caution">
    <text evidence="10">The sequence shown here is derived from an EMBL/GenBank/DDBJ whole genome shotgun (WGS) entry which is preliminary data.</text>
</comment>
<feature type="transmembrane region" description="Helical" evidence="7">
    <location>
        <begin position="287"/>
        <end position="316"/>
    </location>
</feature>
<feature type="transmembrane region" description="Helical" evidence="7">
    <location>
        <begin position="336"/>
        <end position="361"/>
    </location>
</feature>
<dbReference type="GO" id="GO:0022857">
    <property type="term" value="F:transmembrane transporter activity"/>
    <property type="evidence" value="ECO:0007669"/>
    <property type="project" value="TreeGrafter"/>
</dbReference>
<keyword evidence="3 7" id="KW-0812">Transmembrane</keyword>
<evidence type="ECO:0000256" key="5">
    <source>
        <dbReference type="ARBA" id="ARBA00023136"/>
    </source>
</evidence>
<dbReference type="Pfam" id="PF02687">
    <property type="entry name" value="FtsX"/>
    <property type="match status" value="1"/>
</dbReference>
<feature type="transmembrane region" description="Helical" evidence="7">
    <location>
        <begin position="21"/>
        <end position="43"/>
    </location>
</feature>
<reference evidence="10 11" key="1">
    <citation type="journal article" date="2016" name="Nat. Commun.">
        <title>Thousands of microbial genomes shed light on interconnected biogeochemical processes in an aquifer system.</title>
        <authorList>
            <person name="Anantharaman K."/>
            <person name="Brown C.T."/>
            <person name="Hug L.A."/>
            <person name="Sharon I."/>
            <person name="Castelle C.J."/>
            <person name="Probst A.J."/>
            <person name="Thomas B.C."/>
            <person name="Singh A."/>
            <person name="Wilkins M.J."/>
            <person name="Karaoz U."/>
            <person name="Brodie E.L."/>
            <person name="Williams K.H."/>
            <person name="Hubbard S.S."/>
            <person name="Banfield J.F."/>
        </authorList>
    </citation>
    <scope>NUCLEOTIDE SEQUENCE [LARGE SCALE GENOMIC DNA]</scope>
</reference>
<gene>
    <name evidence="10" type="ORF">A3F83_00260</name>
</gene>
<protein>
    <recommendedName>
        <fullName evidence="12">ABC transporter permease</fullName>
    </recommendedName>
</protein>
<evidence type="ECO:0000313" key="11">
    <source>
        <dbReference type="Proteomes" id="UP000179129"/>
    </source>
</evidence>